<evidence type="ECO:0000256" key="2">
    <source>
        <dbReference type="ARBA" id="ARBA00022692"/>
    </source>
</evidence>
<gene>
    <name evidence="7" type="primary">mltG</name>
    <name evidence="9" type="ORF">BFS05_03560</name>
</gene>
<dbReference type="NCBIfam" id="TIGR00247">
    <property type="entry name" value="endolytic transglycosylase MltG"/>
    <property type="match status" value="1"/>
</dbReference>
<sequence length="462" mass="51079">MKESVVPENLDDFFEHNAQWVSNDSESSESYDEESDLESEESSLDSDKYDKSDKSDKSDSNNLQLDSDLDSDSESDSEEKAKLKSAHSKSSKSKASHIKSSHASKGKKSMKSKKSKRKRRTRAVIITIVIALIFCIAGYGFAKIARSIMNPQEISANDDWPGPGEGSVDFTVEVGEGANSIGAKLVKQGIVKSQAVFASVVSANNKILYPGIYKLKKHMSSMDVVDILSDRTKATGFLEVQAGQRSTDVIRKAAEISGVDYSKFKEIISAKGAGILPPEANGSFEGWIEPGNYNVKQIKDAKKILSAMVNRRIEKLDALKVPKGNEREKVLKIASIAEAEVNTKEYYGKVVRVILNRLDKNMPLGMDTTVAYGIGIKAIELRQSQLDDVNNKYNTRIHKGLPPTPISIPGDNAIYAALNPKKGPWLYFVTTDLKTGETKFANNYKDFVKIRDEYKRNNKDAN</sequence>
<evidence type="ECO:0000313" key="9">
    <source>
        <dbReference type="EMBL" id="PNS43145.1"/>
    </source>
</evidence>
<dbReference type="EMBL" id="MNLH01000003">
    <property type="protein sequence ID" value="PNS43145.1"/>
    <property type="molecule type" value="Genomic_DNA"/>
</dbReference>
<feature type="compositionally biased region" description="Basic and acidic residues" evidence="8">
    <location>
        <begin position="45"/>
        <end position="59"/>
    </location>
</feature>
<comment type="function">
    <text evidence="7">Functions as a peptidoglycan terminase that cleaves nascent peptidoglycan strands endolytically to terminate their elongation.</text>
</comment>
<keyword evidence="3 7" id="KW-1133">Transmembrane helix</keyword>
<dbReference type="GO" id="GO:0071555">
    <property type="term" value="P:cell wall organization"/>
    <property type="evidence" value="ECO:0007669"/>
    <property type="project" value="UniProtKB-KW"/>
</dbReference>
<evidence type="ECO:0000256" key="8">
    <source>
        <dbReference type="SAM" id="MobiDB-lite"/>
    </source>
</evidence>
<dbReference type="GO" id="GO:0008932">
    <property type="term" value="F:lytic endotransglycosylase activity"/>
    <property type="evidence" value="ECO:0007669"/>
    <property type="project" value="UniProtKB-UniRule"/>
</dbReference>
<keyword evidence="5 7" id="KW-0456">Lyase</keyword>
<keyword evidence="6 7" id="KW-0961">Cell wall biogenesis/degradation</keyword>
<dbReference type="GO" id="GO:0009252">
    <property type="term" value="P:peptidoglycan biosynthetic process"/>
    <property type="evidence" value="ECO:0007669"/>
    <property type="project" value="UniProtKB-UniRule"/>
</dbReference>
<accession>A0A2K1SUG2</accession>
<proteinExistence type="inferred from homology"/>
<evidence type="ECO:0000256" key="7">
    <source>
        <dbReference type="HAMAP-Rule" id="MF_02065"/>
    </source>
</evidence>
<comment type="caution">
    <text evidence="9">The sequence shown here is derived from an EMBL/GenBank/DDBJ whole genome shotgun (WGS) entry which is preliminary data.</text>
</comment>
<dbReference type="GO" id="GO:0005886">
    <property type="term" value="C:plasma membrane"/>
    <property type="evidence" value="ECO:0007669"/>
    <property type="project" value="UniProtKB-SubCell"/>
</dbReference>
<keyword evidence="4 7" id="KW-0472">Membrane</keyword>
<evidence type="ECO:0000256" key="6">
    <source>
        <dbReference type="ARBA" id="ARBA00023316"/>
    </source>
</evidence>
<dbReference type="PANTHER" id="PTHR30518:SF2">
    <property type="entry name" value="ENDOLYTIC MUREIN TRANSGLYCOSYLASE"/>
    <property type="match status" value="1"/>
</dbReference>
<comment type="catalytic activity">
    <reaction evidence="7">
        <text>a peptidoglycan chain = a peptidoglycan chain with N-acetyl-1,6-anhydromuramyl-[peptide] at the reducing end + a peptidoglycan chain with N-acetylglucosamine at the non-reducing end.</text>
        <dbReference type="EC" id="4.2.2.29"/>
    </reaction>
</comment>
<evidence type="ECO:0000313" key="10">
    <source>
        <dbReference type="Proteomes" id="UP000236146"/>
    </source>
</evidence>
<dbReference type="HAMAP" id="MF_02065">
    <property type="entry name" value="MltG"/>
    <property type="match status" value="1"/>
</dbReference>
<feature type="site" description="Important for catalytic activity" evidence="7">
    <location>
        <position position="340"/>
    </location>
</feature>
<comment type="similarity">
    <text evidence="7">Belongs to the transglycosylase MltG family.</text>
</comment>
<feature type="transmembrane region" description="Helical" evidence="7">
    <location>
        <begin position="123"/>
        <end position="142"/>
    </location>
</feature>
<feature type="compositionally biased region" description="Acidic residues" evidence="8">
    <location>
        <begin position="26"/>
        <end position="44"/>
    </location>
</feature>
<dbReference type="EC" id="4.2.2.29" evidence="7"/>
<protein>
    <recommendedName>
        <fullName evidence="7">Endolytic murein transglycosylase</fullName>
        <ecNumber evidence="7">4.2.2.29</ecNumber>
    </recommendedName>
    <alternativeName>
        <fullName evidence="7">Peptidoglycan lytic transglycosylase</fullName>
    </alternativeName>
    <alternativeName>
        <fullName evidence="7">Peptidoglycan polymerization terminase</fullName>
    </alternativeName>
</protein>
<feature type="compositionally biased region" description="Basic residues" evidence="8">
    <location>
        <begin position="83"/>
        <end position="118"/>
    </location>
</feature>
<feature type="compositionally biased region" description="Acidic residues" evidence="8">
    <location>
        <begin position="67"/>
        <end position="77"/>
    </location>
</feature>
<dbReference type="Proteomes" id="UP000236146">
    <property type="component" value="Unassembled WGS sequence"/>
</dbReference>
<evidence type="ECO:0000256" key="3">
    <source>
        <dbReference type="ARBA" id="ARBA00022989"/>
    </source>
</evidence>
<organism evidence="9 10">
    <name type="scientific">Gardnerella vaginalis</name>
    <dbReference type="NCBI Taxonomy" id="2702"/>
    <lineage>
        <taxon>Bacteria</taxon>
        <taxon>Bacillati</taxon>
        <taxon>Actinomycetota</taxon>
        <taxon>Actinomycetes</taxon>
        <taxon>Bifidobacteriales</taxon>
        <taxon>Bifidobacteriaceae</taxon>
        <taxon>Gardnerella</taxon>
    </lineage>
</organism>
<dbReference type="InterPro" id="IPR003770">
    <property type="entry name" value="MLTG-like"/>
</dbReference>
<evidence type="ECO:0000256" key="1">
    <source>
        <dbReference type="ARBA" id="ARBA00022475"/>
    </source>
</evidence>
<dbReference type="Gene3D" id="3.30.1490.480">
    <property type="entry name" value="Endolytic murein transglycosylase"/>
    <property type="match status" value="1"/>
</dbReference>
<name>A0A2K1SUG2_GARVA</name>
<dbReference type="AlphaFoldDB" id="A0A2K1SUG2"/>
<reference evidence="10" key="1">
    <citation type="submission" date="2016-10" db="EMBL/GenBank/DDBJ databases">
        <authorList>
            <person name="Bumgarner R.E."/>
            <person name="Fredricks D.N."/>
            <person name="Srinivasan S."/>
        </authorList>
    </citation>
    <scope>NUCLEOTIDE SEQUENCE [LARGE SCALE GENOMIC DNA]</scope>
    <source>
        <strain evidence="10">KA00225</strain>
    </source>
</reference>
<evidence type="ECO:0000256" key="5">
    <source>
        <dbReference type="ARBA" id="ARBA00023239"/>
    </source>
</evidence>
<dbReference type="Pfam" id="PF02618">
    <property type="entry name" value="YceG"/>
    <property type="match status" value="1"/>
</dbReference>
<keyword evidence="2 7" id="KW-0812">Transmembrane</keyword>
<feature type="region of interest" description="Disordered" evidence="8">
    <location>
        <begin position="1"/>
        <end position="118"/>
    </location>
</feature>
<dbReference type="PANTHER" id="PTHR30518">
    <property type="entry name" value="ENDOLYTIC MUREIN TRANSGLYCOSYLASE"/>
    <property type="match status" value="1"/>
</dbReference>
<dbReference type="OrthoDB" id="9814591at2"/>
<comment type="subcellular location">
    <subcellularLocation>
        <location evidence="7">Cell membrane</location>
        <topology evidence="7">Single-pass membrane protein</topology>
    </subcellularLocation>
</comment>
<keyword evidence="1 7" id="KW-1003">Cell membrane</keyword>
<evidence type="ECO:0000256" key="4">
    <source>
        <dbReference type="ARBA" id="ARBA00023136"/>
    </source>
</evidence>